<feature type="transmembrane region" description="Helical" evidence="1">
    <location>
        <begin position="193"/>
        <end position="214"/>
    </location>
</feature>
<dbReference type="RefSeq" id="WP_074597868.1">
    <property type="nucleotide sequence ID" value="NZ_FNHF01000001.1"/>
</dbReference>
<evidence type="ECO:0000313" key="2">
    <source>
        <dbReference type="EMBL" id="SDL90320.1"/>
    </source>
</evidence>
<gene>
    <name evidence="2" type="ORF">SAMN05216244_1167</name>
</gene>
<accession>A0A1G9NVA0</accession>
<feature type="transmembrane region" description="Helical" evidence="1">
    <location>
        <begin position="97"/>
        <end position="123"/>
    </location>
</feature>
<feature type="transmembrane region" description="Helical" evidence="1">
    <location>
        <begin position="58"/>
        <end position="76"/>
    </location>
</feature>
<organism evidence="2 3">
    <name type="scientific">Sediminibacillus halophilus</name>
    <dbReference type="NCBI Taxonomy" id="482461"/>
    <lineage>
        <taxon>Bacteria</taxon>
        <taxon>Bacillati</taxon>
        <taxon>Bacillota</taxon>
        <taxon>Bacilli</taxon>
        <taxon>Bacillales</taxon>
        <taxon>Bacillaceae</taxon>
        <taxon>Sediminibacillus</taxon>
    </lineage>
</organism>
<keyword evidence="3" id="KW-1185">Reference proteome</keyword>
<keyword evidence="1" id="KW-0472">Membrane</keyword>
<protein>
    <recommendedName>
        <fullName evidence="4">ABC-2 family transporter protein</fullName>
    </recommendedName>
</protein>
<dbReference type="EMBL" id="FNHF01000001">
    <property type="protein sequence ID" value="SDL90320.1"/>
    <property type="molecule type" value="Genomic_DNA"/>
</dbReference>
<name>A0A1G9NVA0_9BACI</name>
<evidence type="ECO:0000256" key="1">
    <source>
        <dbReference type="SAM" id="Phobius"/>
    </source>
</evidence>
<proteinExistence type="predicted"/>
<feature type="transmembrane region" description="Helical" evidence="1">
    <location>
        <begin position="234"/>
        <end position="253"/>
    </location>
</feature>
<dbReference type="Proteomes" id="UP000182347">
    <property type="component" value="Unassembled WGS sequence"/>
</dbReference>
<evidence type="ECO:0000313" key="3">
    <source>
        <dbReference type="Proteomes" id="UP000182347"/>
    </source>
</evidence>
<keyword evidence="1" id="KW-0812">Transmembrane</keyword>
<dbReference type="AlphaFoldDB" id="A0A1G9NVA0"/>
<sequence length="258" mass="29998">MRVFWRGYWSWKLLVAGLFYALLVIIASIAMSLSGPYNHSLFDYIANLQSGGSAGATVLLYGALPIITLVFPLMIDRMETVMVVTRLKQQKQLFSQHVIFAVCFNFLLICLMAAAGLSAAYFLTGSLDNLWGEESGAIYYFLDNKAHFPFYAPHVTGWKVWFYIWSNRFLYLMMVSMFVLCFQTVFRKKTLTFIGMMVLFGTPFPYLLDFSVFLHPIHIEIPLWLSWQDQMFNLVYLLFWNAVAYFLASKLYTKKEFY</sequence>
<dbReference type="OrthoDB" id="2942965at2"/>
<keyword evidence="1" id="KW-1133">Transmembrane helix</keyword>
<evidence type="ECO:0008006" key="4">
    <source>
        <dbReference type="Google" id="ProtNLM"/>
    </source>
</evidence>
<dbReference type="STRING" id="482461.SAMN05216244_1167"/>
<reference evidence="3" key="1">
    <citation type="submission" date="2016-10" db="EMBL/GenBank/DDBJ databases">
        <authorList>
            <person name="Varghese N."/>
            <person name="Submissions S."/>
        </authorList>
    </citation>
    <scope>NUCLEOTIDE SEQUENCE [LARGE SCALE GENOMIC DNA]</scope>
    <source>
        <strain evidence="3">CGMCC 1.6199</strain>
    </source>
</reference>
<feature type="transmembrane region" description="Helical" evidence="1">
    <location>
        <begin position="169"/>
        <end position="186"/>
    </location>
</feature>